<dbReference type="GO" id="GO:0016740">
    <property type="term" value="F:transferase activity"/>
    <property type="evidence" value="ECO:0007669"/>
    <property type="project" value="UniProtKB-KW"/>
</dbReference>
<proteinExistence type="predicted"/>
<dbReference type="Gene3D" id="3.40.30.10">
    <property type="entry name" value="Glutaredoxin"/>
    <property type="match status" value="1"/>
</dbReference>
<dbReference type="AlphaFoldDB" id="A0A090S4D1"/>
<dbReference type="InterPro" id="IPR004045">
    <property type="entry name" value="Glutathione_S-Trfase_N"/>
</dbReference>
<keyword evidence="3" id="KW-1185">Reference proteome</keyword>
<dbReference type="GO" id="GO:0005737">
    <property type="term" value="C:cytoplasm"/>
    <property type="evidence" value="ECO:0007669"/>
    <property type="project" value="TreeGrafter"/>
</dbReference>
<name>A0A090S4D1_9VIBR</name>
<dbReference type="PANTHER" id="PTHR43968:SF6">
    <property type="entry name" value="GLUTATHIONE S-TRANSFERASE OMEGA"/>
    <property type="match status" value="1"/>
</dbReference>
<protein>
    <submittedName>
        <fullName evidence="2">Glutathione S-transferase</fullName>
    </submittedName>
</protein>
<sequence length="51" mass="5928">MIKIVSFKICPFVQRVTAALEAKQIPYEIEYISLKDKPQWFLDISPNAKCL</sequence>
<accession>A0A090S4D1</accession>
<evidence type="ECO:0000259" key="1">
    <source>
        <dbReference type="PROSITE" id="PS50404"/>
    </source>
</evidence>
<dbReference type="SUPFAM" id="SSF52833">
    <property type="entry name" value="Thioredoxin-like"/>
    <property type="match status" value="1"/>
</dbReference>
<dbReference type="Pfam" id="PF13409">
    <property type="entry name" value="GST_N_2"/>
    <property type="match status" value="1"/>
</dbReference>
<dbReference type="EMBL" id="BBMR01000014">
    <property type="protein sequence ID" value="GAL22560.1"/>
    <property type="molecule type" value="Genomic_DNA"/>
</dbReference>
<dbReference type="InterPro" id="IPR050983">
    <property type="entry name" value="GST_Omega/HSP26"/>
</dbReference>
<dbReference type="PROSITE" id="PS50404">
    <property type="entry name" value="GST_NTER"/>
    <property type="match status" value="1"/>
</dbReference>
<dbReference type="PANTHER" id="PTHR43968">
    <property type="match status" value="1"/>
</dbReference>
<keyword evidence="2" id="KW-0808">Transferase</keyword>
<comment type="caution">
    <text evidence="2">The sequence shown here is derived from an EMBL/GenBank/DDBJ whole genome shotgun (WGS) entry which is preliminary data.</text>
</comment>
<evidence type="ECO:0000313" key="3">
    <source>
        <dbReference type="Proteomes" id="UP000029228"/>
    </source>
</evidence>
<dbReference type="STRING" id="990268.JCM19235_3140"/>
<organism evidence="2 3">
    <name type="scientific">Vibrio maritimus</name>
    <dbReference type="NCBI Taxonomy" id="990268"/>
    <lineage>
        <taxon>Bacteria</taxon>
        <taxon>Pseudomonadati</taxon>
        <taxon>Pseudomonadota</taxon>
        <taxon>Gammaproteobacteria</taxon>
        <taxon>Vibrionales</taxon>
        <taxon>Vibrionaceae</taxon>
        <taxon>Vibrio</taxon>
    </lineage>
</organism>
<evidence type="ECO:0000313" key="2">
    <source>
        <dbReference type="EMBL" id="GAL22560.1"/>
    </source>
</evidence>
<reference evidence="2 3" key="1">
    <citation type="submission" date="2014-09" db="EMBL/GenBank/DDBJ databases">
        <title>Vibrio maritimus JCM 19235. (C45) whole genome shotgun sequence.</title>
        <authorList>
            <person name="Sawabe T."/>
            <person name="Meirelles P."/>
            <person name="Nakanishi M."/>
            <person name="Sayaka M."/>
            <person name="Hattori M."/>
            <person name="Ohkuma M."/>
        </authorList>
    </citation>
    <scope>NUCLEOTIDE SEQUENCE [LARGE SCALE GENOMIC DNA]</scope>
    <source>
        <strain evidence="3">JCM19235</strain>
    </source>
</reference>
<feature type="domain" description="GST N-terminal" evidence="1">
    <location>
        <begin position="1"/>
        <end position="51"/>
    </location>
</feature>
<dbReference type="InterPro" id="IPR036249">
    <property type="entry name" value="Thioredoxin-like_sf"/>
</dbReference>
<dbReference type="Proteomes" id="UP000029228">
    <property type="component" value="Unassembled WGS sequence"/>
</dbReference>
<gene>
    <name evidence="2" type="ORF">JCM19235_3140</name>
</gene>